<keyword evidence="8" id="KW-1185">Reference proteome</keyword>
<evidence type="ECO:0000256" key="5">
    <source>
        <dbReference type="ARBA" id="ARBA00022833"/>
    </source>
</evidence>
<name>A0ABM6RUP6_9FIRM</name>
<dbReference type="InterPro" id="IPR002125">
    <property type="entry name" value="CMP_dCMP_dom"/>
</dbReference>
<accession>A0ABM6RUP6</accession>
<protein>
    <recommendedName>
        <fullName evidence="6">CMP/dCMP-type deaminase domain-containing protein</fullName>
    </recommendedName>
</protein>
<proteinExistence type="inferred from homology"/>
<feature type="domain" description="CMP/dCMP-type deaminase" evidence="6">
    <location>
        <begin position="16"/>
        <end position="146"/>
    </location>
</feature>
<dbReference type="CDD" id="cd01286">
    <property type="entry name" value="deoxycytidylate_deaminase"/>
    <property type="match status" value="1"/>
</dbReference>
<keyword evidence="4" id="KW-0378">Hydrolase</keyword>
<organism evidence="7 8">
    <name type="scientific">Sulfobacillus thermotolerans</name>
    <dbReference type="NCBI Taxonomy" id="338644"/>
    <lineage>
        <taxon>Bacteria</taxon>
        <taxon>Bacillati</taxon>
        <taxon>Bacillota</taxon>
        <taxon>Clostridia</taxon>
        <taxon>Eubacteriales</taxon>
        <taxon>Clostridiales Family XVII. Incertae Sedis</taxon>
        <taxon>Sulfobacillus</taxon>
    </lineage>
</organism>
<dbReference type="PANTHER" id="PTHR11086">
    <property type="entry name" value="DEOXYCYTIDYLATE DEAMINASE-RELATED"/>
    <property type="match status" value="1"/>
</dbReference>
<dbReference type="InterPro" id="IPR035105">
    <property type="entry name" value="Deoxycytidylate_deaminase_dom"/>
</dbReference>
<evidence type="ECO:0000256" key="2">
    <source>
        <dbReference type="ARBA" id="ARBA00006576"/>
    </source>
</evidence>
<dbReference type="InterPro" id="IPR016473">
    <property type="entry name" value="dCMP_deaminase"/>
</dbReference>
<evidence type="ECO:0000259" key="6">
    <source>
        <dbReference type="PROSITE" id="PS51747"/>
    </source>
</evidence>
<keyword evidence="3" id="KW-0479">Metal-binding</keyword>
<dbReference type="Proteomes" id="UP000325292">
    <property type="component" value="Chromosome"/>
</dbReference>
<dbReference type="SUPFAM" id="SSF53927">
    <property type="entry name" value="Cytidine deaminase-like"/>
    <property type="match status" value="1"/>
</dbReference>
<sequence length="150" mass="16646">MTEKKPLRAGGNERVSWTEYFGTLSEFVATRSTCPRRAVGAVLVRDHRVIATGYNGAPSGEPHCLDVGCLIENNHCVRTIHAELNALLQCARYGIATEGADLYCTDLPCRYCARSLVQAGIRRIFFRRLYDSPETWTLAQSAGIELIPLD</sequence>
<evidence type="ECO:0000313" key="8">
    <source>
        <dbReference type="Proteomes" id="UP000325292"/>
    </source>
</evidence>
<evidence type="ECO:0000313" key="7">
    <source>
        <dbReference type="EMBL" id="AUW94896.1"/>
    </source>
</evidence>
<dbReference type="InterPro" id="IPR016193">
    <property type="entry name" value="Cytidine_deaminase-like"/>
</dbReference>
<comment type="similarity">
    <text evidence="2">Belongs to the cytidine and deoxycytidylate deaminase family.</text>
</comment>
<evidence type="ECO:0000256" key="1">
    <source>
        <dbReference type="ARBA" id="ARBA00001947"/>
    </source>
</evidence>
<dbReference type="PIRSF" id="PIRSF006019">
    <property type="entry name" value="dCMP_deaminase"/>
    <property type="match status" value="1"/>
</dbReference>
<dbReference type="Gene3D" id="3.40.140.10">
    <property type="entry name" value="Cytidine Deaminase, domain 2"/>
    <property type="match status" value="1"/>
</dbReference>
<dbReference type="InterPro" id="IPR015517">
    <property type="entry name" value="dCMP_deaminase-rel"/>
</dbReference>
<dbReference type="PROSITE" id="PS51747">
    <property type="entry name" value="CYT_DCMP_DEAMINASES_2"/>
    <property type="match status" value="1"/>
</dbReference>
<dbReference type="PANTHER" id="PTHR11086:SF18">
    <property type="entry name" value="DEOXYCYTIDYLATE DEAMINASE"/>
    <property type="match status" value="1"/>
</dbReference>
<keyword evidence="5" id="KW-0862">Zinc</keyword>
<evidence type="ECO:0000256" key="4">
    <source>
        <dbReference type="ARBA" id="ARBA00022801"/>
    </source>
</evidence>
<reference evidence="7 8" key="1">
    <citation type="journal article" date="2019" name="Sci. Rep.">
        <title>Sulfobacillus thermotolerans: new insights into resistance and metabolic capacities of acidophilic chemolithotrophs.</title>
        <authorList>
            <person name="Panyushkina A.E."/>
            <person name="Babenko V.V."/>
            <person name="Nikitina A.S."/>
            <person name="Selezneva O.V."/>
            <person name="Tsaplina I.A."/>
            <person name="Letarova M.A."/>
            <person name="Kostryukova E.S."/>
            <person name="Letarov A.V."/>
        </authorList>
    </citation>
    <scope>NUCLEOTIDE SEQUENCE [LARGE SCALE GENOMIC DNA]</scope>
    <source>
        <strain evidence="7 8">Kr1</strain>
    </source>
</reference>
<dbReference type="EMBL" id="CP019454">
    <property type="protein sequence ID" value="AUW94896.1"/>
    <property type="molecule type" value="Genomic_DNA"/>
</dbReference>
<comment type="cofactor">
    <cofactor evidence="1">
        <name>Zn(2+)</name>
        <dbReference type="ChEBI" id="CHEBI:29105"/>
    </cofactor>
</comment>
<evidence type="ECO:0000256" key="3">
    <source>
        <dbReference type="ARBA" id="ARBA00022723"/>
    </source>
</evidence>
<gene>
    <name evidence="7" type="ORF">BXT84_13820</name>
</gene>
<dbReference type="Pfam" id="PF00383">
    <property type="entry name" value="dCMP_cyt_deam_1"/>
    <property type="match status" value="1"/>
</dbReference>
<dbReference type="PROSITE" id="PS00903">
    <property type="entry name" value="CYT_DCMP_DEAMINASES_1"/>
    <property type="match status" value="1"/>
</dbReference>
<dbReference type="InterPro" id="IPR016192">
    <property type="entry name" value="APOBEC/CMP_deaminase_Zn-bd"/>
</dbReference>